<feature type="transmembrane region" description="Helical" evidence="2">
    <location>
        <begin position="91"/>
        <end position="115"/>
    </location>
</feature>
<comment type="similarity">
    <text evidence="1">Belongs to the metallo-dependent hydrolases superfamily. Adenosine and AMP deaminases family.</text>
</comment>
<dbReference type="Gramene" id="rna47483">
    <property type="protein sequence ID" value="RHN41191.1"/>
    <property type="gene ID" value="gene47483"/>
</dbReference>
<proteinExistence type="inferred from homology"/>
<evidence type="ECO:0000313" key="4">
    <source>
        <dbReference type="Proteomes" id="UP000265566"/>
    </source>
</evidence>
<dbReference type="PANTHER" id="PTHR11359:SF14">
    <property type="entry name" value="AMP DEAMINASE"/>
    <property type="match status" value="1"/>
</dbReference>
<dbReference type="EC" id="3.5.4.6" evidence="3"/>
<dbReference type="Pfam" id="PF19326">
    <property type="entry name" value="AMP_deaminase"/>
    <property type="match status" value="1"/>
</dbReference>
<comment type="caution">
    <text evidence="3">The sequence shown here is derived from an EMBL/GenBank/DDBJ whole genome shotgun (WGS) entry which is preliminary data.</text>
</comment>
<accession>A0A396GLY2</accession>
<evidence type="ECO:0000256" key="2">
    <source>
        <dbReference type="SAM" id="Phobius"/>
    </source>
</evidence>
<evidence type="ECO:0000256" key="1">
    <source>
        <dbReference type="ARBA" id="ARBA00006676"/>
    </source>
</evidence>
<keyword evidence="2" id="KW-0812">Transmembrane</keyword>
<keyword evidence="2" id="KW-0472">Membrane</keyword>
<name>A0A396GLY2_MEDTR</name>
<dbReference type="SUPFAM" id="SSF51556">
    <property type="entry name" value="Metallo-dependent hydrolases"/>
    <property type="match status" value="1"/>
</dbReference>
<gene>
    <name evidence="3" type="ORF">MtrunA17_Chr8g0363391</name>
</gene>
<protein>
    <submittedName>
        <fullName evidence="3">Putative AMP deaminase</fullName>
        <ecNumber evidence="3">3.5.4.6</ecNumber>
    </submittedName>
</protein>
<keyword evidence="3" id="KW-0378">Hydrolase</keyword>
<dbReference type="InterPro" id="IPR032466">
    <property type="entry name" value="Metal_Hydrolase"/>
</dbReference>
<dbReference type="GO" id="GO:0003876">
    <property type="term" value="F:AMP deaminase activity"/>
    <property type="evidence" value="ECO:0007669"/>
    <property type="project" value="UniProtKB-EC"/>
</dbReference>
<dbReference type="Proteomes" id="UP000265566">
    <property type="component" value="Chromosome 8"/>
</dbReference>
<dbReference type="PANTHER" id="PTHR11359">
    <property type="entry name" value="AMP DEAMINASE"/>
    <property type="match status" value="1"/>
</dbReference>
<evidence type="ECO:0000313" key="3">
    <source>
        <dbReference type="EMBL" id="RHN41191.1"/>
    </source>
</evidence>
<dbReference type="GO" id="GO:0032264">
    <property type="term" value="P:IMP salvage"/>
    <property type="evidence" value="ECO:0007669"/>
    <property type="project" value="InterPro"/>
</dbReference>
<organism evidence="3 4">
    <name type="scientific">Medicago truncatula</name>
    <name type="common">Barrel medic</name>
    <name type="synonym">Medicago tribuloides</name>
    <dbReference type="NCBI Taxonomy" id="3880"/>
    <lineage>
        <taxon>Eukaryota</taxon>
        <taxon>Viridiplantae</taxon>
        <taxon>Streptophyta</taxon>
        <taxon>Embryophyta</taxon>
        <taxon>Tracheophyta</taxon>
        <taxon>Spermatophyta</taxon>
        <taxon>Magnoliopsida</taxon>
        <taxon>eudicotyledons</taxon>
        <taxon>Gunneridae</taxon>
        <taxon>Pentapetalae</taxon>
        <taxon>rosids</taxon>
        <taxon>fabids</taxon>
        <taxon>Fabales</taxon>
        <taxon>Fabaceae</taxon>
        <taxon>Papilionoideae</taxon>
        <taxon>50 kb inversion clade</taxon>
        <taxon>NPAAA clade</taxon>
        <taxon>Hologalegina</taxon>
        <taxon>IRL clade</taxon>
        <taxon>Trifolieae</taxon>
        <taxon>Medicago</taxon>
    </lineage>
</organism>
<keyword evidence="2" id="KW-1133">Transmembrane helix</keyword>
<dbReference type="Gene3D" id="3.20.20.140">
    <property type="entry name" value="Metal-dependent hydrolases"/>
    <property type="match status" value="1"/>
</dbReference>
<dbReference type="EMBL" id="PSQE01000008">
    <property type="protein sequence ID" value="RHN41191.1"/>
    <property type="molecule type" value="Genomic_DNA"/>
</dbReference>
<sequence length="116" mass="13734">MAEYRISVYGRKQSEWDQLASWFVNNALYSKNAVWLIQLPRLYNIYWSMGIVTSFQNILDNAFIPLPFEATVDPNSHPQLHFFLNQVRQSVYLCSCAHLYFVCLYVLVHSFLYVAW</sequence>
<dbReference type="AlphaFoldDB" id="A0A396GLY2"/>
<reference evidence="4" key="1">
    <citation type="journal article" date="2018" name="Nat. Plants">
        <title>Whole-genome landscape of Medicago truncatula symbiotic genes.</title>
        <authorList>
            <person name="Pecrix Y."/>
            <person name="Staton S.E."/>
            <person name="Sallet E."/>
            <person name="Lelandais-Briere C."/>
            <person name="Moreau S."/>
            <person name="Carrere S."/>
            <person name="Blein T."/>
            <person name="Jardinaud M.F."/>
            <person name="Latrasse D."/>
            <person name="Zouine M."/>
            <person name="Zahm M."/>
            <person name="Kreplak J."/>
            <person name="Mayjonade B."/>
            <person name="Satge C."/>
            <person name="Perez M."/>
            <person name="Cauet S."/>
            <person name="Marande W."/>
            <person name="Chantry-Darmon C."/>
            <person name="Lopez-Roques C."/>
            <person name="Bouchez O."/>
            <person name="Berard A."/>
            <person name="Debelle F."/>
            <person name="Munos S."/>
            <person name="Bendahmane A."/>
            <person name="Berges H."/>
            <person name="Niebel A."/>
            <person name="Buitink J."/>
            <person name="Frugier F."/>
            <person name="Benhamed M."/>
            <person name="Crespi M."/>
            <person name="Gouzy J."/>
            <person name="Gamas P."/>
        </authorList>
    </citation>
    <scope>NUCLEOTIDE SEQUENCE [LARGE SCALE GENOMIC DNA]</scope>
    <source>
        <strain evidence="4">cv. Jemalong A17</strain>
    </source>
</reference>
<dbReference type="InterPro" id="IPR006329">
    <property type="entry name" value="AMPD"/>
</dbReference>